<comment type="subcellular location">
    <subcellularLocation>
        <location evidence="1">Membrane</location>
        <topology evidence="1">Single-pass membrane protein</topology>
    </subcellularLocation>
</comment>
<evidence type="ECO:0000259" key="7">
    <source>
        <dbReference type="PROSITE" id="PS52015"/>
    </source>
</evidence>
<feature type="transmembrane region" description="Helical" evidence="6">
    <location>
        <begin position="25"/>
        <end position="46"/>
    </location>
</feature>
<evidence type="ECO:0000256" key="1">
    <source>
        <dbReference type="ARBA" id="ARBA00004167"/>
    </source>
</evidence>
<feature type="compositionally biased region" description="Low complexity" evidence="5">
    <location>
        <begin position="117"/>
        <end position="127"/>
    </location>
</feature>
<dbReference type="EMBL" id="CP096040">
    <property type="protein sequence ID" value="USQ94513.1"/>
    <property type="molecule type" value="Genomic_DNA"/>
</dbReference>
<evidence type="ECO:0000256" key="3">
    <source>
        <dbReference type="ARBA" id="ARBA00022989"/>
    </source>
</evidence>
<dbReference type="InterPro" id="IPR037682">
    <property type="entry name" value="TonB_C"/>
</dbReference>
<evidence type="ECO:0000256" key="2">
    <source>
        <dbReference type="ARBA" id="ARBA00022692"/>
    </source>
</evidence>
<evidence type="ECO:0000313" key="9">
    <source>
        <dbReference type="Proteomes" id="UP001057520"/>
    </source>
</evidence>
<evidence type="ECO:0000256" key="5">
    <source>
        <dbReference type="SAM" id="MobiDB-lite"/>
    </source>
</evidence>
<keyword evidence="3 6" id="KW-1133">Transmembrane helix</keyword>
<dbReference type="NCBIfam" id="TIGR01352">
    <property type="entry name" value="tonB_Cterm"/>
    <property type="match status" value="1"/>
</dbReference>
<keyword evidence="2 6" id="KW-0812">Transmembrane</keyword>
<protein>
    <submittedName>
        <fullName evidence="8">Energy transducer TonB</fullName>
    </submittedName>
</protein>
<evidence type="ECO:0000256" key="4">
    <source>
        <dbReference type="ARBA" id="ARBA00023136"/>
    </source>
</evidence>
<name>A0ABY4ZPK1_9CAUL</name>
<evidence type="ECO:0000256" key="6">
    <source>
        <dbReference type="SAM" id="Phobius"/>
    </source>
</evidence>
<feature type="compositionally biased region" description="Pro residues" evidence="5">
    <location>
        <begin position="68"/>
        <end position="87"/>
    </location>
</feature>
<dbReference type="Pfam" id="PF03544">
    <property type="entry name" value="TonB_C"/>
    <property type="match status" value="1"/>
</dbReference>
<gene>
    <name evidence="8" type="ORF">MZV50_18230</name>
</gene>
<feature type="domain" description="TonB C-terminal" evidence="7">
    <location>
        <begin position="147"/>
        <end position="240"/>
    </location>
</feature>
<dbReference type="InterPro" id="IPR006260">
    <property type="entry name" value="TonB/TolA_C"/>
</dbReference>
<feature type="compositionally biased region" description="Pro residues" evidence="5">
    <location>
        <begin position="128"/>
        <end position="139"/>
    </location>
</feature>
<proteinExistence type="predicted"/>
<feature type="region of interest" description="Disordered" evidence="5">
    <location>
        <begin position="66"/>
        <end position="139"/>
    </location>
</feature>
<evidence type="ECO:0000313" key="8">
    <source>
        <dbReference type="EMBL" id="USQ94513.1"/>
    </source>
</evidence>
<accession>A0ABY4ZPK1</accession>
<feature type="compositionally biased region" description="Low complexity" evidence="5">
    <location>
        <begin position="88"/>
        <end position="99"/>
    </location>
</feature>
<sequence length="240" mass="24875">MALALNPNGSGIPGLDAPPRKPSKALLIGLGVSGALHIGLIGYLAYQKYVAPLPPMVEDTTLVLQPIYTPPKPPPPPPPTDQPPPQAAAPKLHAPLQTPFEPPPPLVADPTIRTEGPPATGPITTLTPTPPAPPAPPAPQPKVITRANWLKLPSADEIARYYPDSAVRRGVSGAATLNCVVAVNGAVHDCTVLSETPADEGFGAAALKVSRFFKMKPQTENGEAVDGATVRIPIRFNAGA</sequence>
<dbReference type="Proteomes" id="UP001057520">
    <property type="component" value="Chromosome"/>
</dbReference>
<keyword evidence="4 6" id="KW-0472">Membrane</keyword>
<dbReference type="Gene3D" id="3.30.1150.10">
    <property type="match status" value="1"/>
</dbReference>
<reference evidence="8 9" key="1">
    <citation type="submission" date="2022-04" db="EMBL/GenBank/DDBJ databases">
        <title>Genome sequence of soybean root-associated Caulobacter segnis RL271.</title>
        <authorList>
            <person name="Longley R."/>
            <person name="Bonito G."/>
            <person name="Trigodet F."/>
            <person name="Crosson S."/>
            <person name="Fiebig A."/>
        </authorList>
    </citation>
    <scope>NUCLEOTIDE SEQUENCE [LARGE SCALE GENOMIC DNA]</scope>
    <source>
        <strain evidence="8 9">RL271</strain>
    </source>
</reference>
<organism evidence="8 9">
    <name type="scientific">Caulobacter segnis</name>
    <dbReference type="NCBI Taxonomy" id="88688"/>
    <lineage>
        <taxon>Bacteria</taxon>
        <taxon>Pseudomonadati</taxon>
        <taxon>Pseudomonadota</taxon>
        <taxon>Alphaproteobacteria</taxon>
        <taxon>Caulobacterales</taxon>
        <taxon>Caulobacteraceae</taxon>
        <taxon>Caulobacter</taxon>
    </lineage>
</organism>
<keyword evidence="9" id="KW-1185">Reference proteome</keyword>
<dbReference type="PROSITE" id="PS52015">
    <property type="entry name" value="TONB_CTD"/>
    <property type="match status" value="1"/>
</dbReference>
<dbReference type="SUPFAM" id="SSF74653">
    <property type="entry name" value="TolA/TonB C-terminal domain"/>
    <property type="match status" value="1"/>
</dbReference>